<comment type="caution">
    <text evidence="4">The sequence shown here is derived from an EMBL/GenBank/DDBJ whole genome shotgun (WGS) entry which is preliminary data.</text>
</comment>
<sequence>MKAQKIFVWIAATLLLIGGVVSSGVFGLNWKFLERYIKLPNISQQQFNPPAGGPGIERVRVTVEESVIIDVVDRVSPAVVTVGITKTRRLGDMLEIDPFDPFAPFRRRPGTTEDLEQDIGSGFVVGADGLIVTNKHVVGDPDAKYRVITKDDKTYDVVKIYRDPTNDLAILKIEAVGLPTVELGDSNNIKVGQLAIAIGTALGEFRHTVTTGVISGVGRGITAGSPFEGYVERLDNVIQTDAAINPGNSGGPILNSAGQVIGVNVAVAGDGQNIGFAIPINVIKDSLANFNATGQFNRPFLGVRYKTISKDLAILNDVPEGAYIIEVVADSPAEKAGLQVEDIITKIDDVRLTGDNAELAKIIGKKKVGDTAKLAIWRDTKEMVLTATLGNQGDE</sequence>
<evidence type="ECO:0000259" key="3">
    <source>
        <dbReference type="SMART" id="SM00228"/>
    </source>
</evidence>
<keyword evidence="2" id="KW-0378">Hydrolase</keyword>
<dbReference type="GO" id="GO:0006508">
    <property type="term" value="P:proteolysis"/>
    <property type="evidence" value="ECO:0007669"/>
    <property type="project" value="UniProtKB-KW"/>
</dbReference>
<dbReference type="SUPFAM" id="SSF50156">
    <property type="entry name" value="PDZ domain-like"/>
    <property type="match status" value="1"/>
</dbReference>
<dbReference type="SUPFAM" id="SSF50494">
    <property type="entry name" value="Trypsin-like serine proteases"/>
    <property type="match status" value="1"/>
</dbReference>
<dbReference type="InterPro" id="IPR001940">
    <property type="entry name" value="Peptidase_S1C"/>
</dbReference>
<keyword evidence="1 4" id="KW-0645">Protease</keyword>
<proteinExistence type="predicted"/>
<dbReference type="InterPro" id="IPR051201">
    <property type="entry name" value="Chloro_Bact_Ser_Proteases"/>
</dbReference>
<dbReference type="SMART" id="SM00228">
    <property type="entry name" value="PDZ"/>
    <property type="match status" value="1"/>
</dbReference>
<dbReference type="InterPro" id="IPR036034">
    <property type="entry name" value="PDZ_sf"/>
</dbReference>
<dbReference type="PATRIC" id="fig|1618445.3.peg.615"/>
<organism evidence="4 5">
    <name type="scientific">Candidatus Gottesmanbacteria bacterium GW2011_GWA2_47_9</name>
    <dbReference type="NCBI Taxonomy" id="1618445"/>
    <lineage>
        <taxon>Bacteria</taxon>
        <taxon>Candidatus Gottesmaniibacteriota</taxon>
    </lineage>
</organism>
<protein>
    <submittedName>
        <fullName evidence="4">Serine protease</fullName>
    </submittedName>
</protein>
<feature type="domain" description="PDZ" evidence="3">
    <location>
        <begin position="299"/>
        <end position="380"/>
    </location>
</feature>
<dbReference type="GO" id="GO:0004252">
    <property type="term" value="F:serine-type endopeptidase activity"/>
    <property type="evidence" value="ECO:0007669"/>
    <property type="project" value="InterPro"/>
</dbReference>
<dbReference type="AlphaFoldDB" id="A0A0G1U180"/>
<dbReference type="Pfam" id="PF13365">
    <property type="entry name" value="Trypsin_2"/>
    <property type="match status" value="1"/>
</dbReference>
<dbReference type="PRINTS" id="PR00834">
    <property type="entry name" value="PROTEASES2C"/>
</dbReference>
<dbReference type="Proteomes" id="UP000034739">
    <property type="component" value="Unassembled WGS sequence"/>
</dbReference>
<dbReference type="Gene3D" id="2.30.42.10">
    <property type="match status" value="1"/>
</dbReference>
<evidence type="ECO:0000313" key="4">
    <source>
        <dbReference type="EMBL" id="KKU87816.1"/>
    </source>
</evidence>
<evidence type="ECO:0000313" key="5">
    <source>
        <dbReference type="Proteomes" id="UP000034739"/>
    </source>
</evidence>
<dbReference type="EMBL" id="LCOY01000018">
    <property type="protein sequence ID" value="KKU87816.1"/>
    <property type="molecule type" value="Genomic_DNA"/>
</dbReference>
<reference evidence="4 5" key="1">
    <citation type="journal article" date="2015" name="Nature">
        <title>rRNA introns, odd ribosomes, and small enigmatic genomes across a large radiation of phyla.</title>
        <authorList>
            <person name="Brown C.T."/>
            <person name="Hug L.A."/>
            <person name="Thomas B.C."/>
            <person name="Sharon I."/>
            <person name="Castelle C.J."/>
            <person name="Singh A."/>
            <person name="Wilkins M.J."/>
            <person name="Williams K.H."/>
            <person name="Banfield J.F."/>
        </authorList>
    </citation>
    <scope>NUCLEOTIDE SEQUENCE [LARGE SCALE GENOMIC DNA]</scope>
</reference>
<evidence type="ECO:0000256" key="2">
    <source>
        <dbReference type="ARBA" id="ARBA00022801"/>
    </source>
</evidence>
<dbReference type="PANTHER" id="PTHR43343">
    <property type="entry name" value="PEPTIDASE S12"/>
    <property type="match status" value="1"/>
</dbReference>
<dbReference type="Pfam" id="PF13180">
    <property type="entry name" value="PDZ_2"/>
    <property type="match status" value="1"/>
</dbReference>
<dbReference type="Gene3D" id="2.40.10.120">
    <property type="match status" value="1"/>
</dbReference>
<name>A0A0G1U180_9BACT</name>
<evidence type="ECO:0000256" key="1">
    <source>
        <dbReference type="ARBA" id="ARBA00022670"/>
    </source>
</evidence>
<dbReference type="PANTHER" id="PTHR43343:SF3">
    <property type="entry name" value="PROTEASE DO-LIKE 8, CHLOROPLASTIC"/>
    <property type="match status" value="1"/>
</dbReference>
<dbReference type="InterPro" id="IPR009003">
    <property type="entry name" value="Peptidase_S1_PA"/>
</dbReference>
<gene>
    <name evidence="4" type="ORF">UY16_C0018G0021</name>
</gene>
<dbReference type="InterPro" id="IPR001478">
    <property type="entry name" value="PDZ"/>
</dbReference>
<accession>A0A0G1U180</accession>